<comment type="function">
    <text evidence="10">Necessary for normal cell division and for the maintenance of normal septation.</text>
</comment>
<dbReference type="InterPro" id="IPR006073">
    <property type="entry name" value="GTP-bd"/>
</dbReference>
<keyword evidence="3 10" id="KW-0132">Cell division</keyword>
<accession>A0A9D1J743</accession>
<evidence type="ECO:0000256" key="2">
    <source>
        <dbReference type="ARBA" id="ARBA00009638"/>
    </source>
</evidence>
<keyword evidence="9 10" id="KW-0131">Cell cycle</keyword>
<reference evidence="12" key="2">
    <citation type="journal article" date="2021" name="PeerJ">
        <title>Extensive microbial diversity within the chicken gut microbiome revealed by metagenomics and culture.</title>
        <authorList>
            <person name="Gilroy R."/>
            <person name="Ravi A."/>
            <person name="Getino M."/>
            <person name="Pursley I."/>
            <person name="Horton D.L."/>
            <person name="Alikhan N.F."/>
            <person name="Baker D."/>
            <person name="Gharbi K."/>
            <person name="Hall N."/>
            <person name="Watson M."/>
            <person name="Adriaenssens E.M."/>
            <person name="Foster-Nyarko E."/>
            <person name="Jarju S."/>
            <person name="Secka A."/>
            <person name="Antonio M."/>
            <person name="Oren A."/>
            <person name="Chaudhuri R.R."/>
            <person name="La Ragione R."/>
            <person name="Hildebrand F."/>
            <person name="Pallen M.J."/>
        </authorList>
    </citation>
    <scope>NUCLEOTIDE SEQUENCE</scope>
    <source>
        <strain evidence="12">ChiHjej13B12-12457</strain>
    </source>
</reference>
<dbReference type="PANTHER" id="PTHR11649">
    <property type="entry name" value="MSS1/TRME-RELATED GTP-BINDING PROTEIN"/>
    <property type="match status" value="1"/>
</dbReference>
<comment type="cofactor">
    <cofactor evidence="1">
        <name>Mg(2+)</name>
        <dbReference type="ChEBI" id="CHEBI:18420"/>
    </cofactor>
</comment>
<dbReference type="Proteomes" id="UP000886744">
    <property type="component" value="Unassembled WGS sequence"/>
</dbReference>
<dbReference type="GO" id="GO:0000917">
    <property type="term" value="P:division septum assembly"/>
    <property type="evidence" value="ECO:0007669"/>
    <property type="project" value="UniProtKB-KW"/>
</dbReference>
<dbReference type="EMBL" id="DVHI01000057">
    <property type="protein sequence ID" value="HIR62769.1"/>
    <property type="molecule type" value="Genomic_DNA"/>
</dbReference>
<evidence type="ECO:0000256" key="1">
    <source>
        <dbReference type="ARBA" id="ARBA00001946"/>
    </source>
</evidence>
<feature type="domain" description="EngB-type G" evidence="11">
    <location>
        <begin position="22"/>
        <end position="196"/>
    </location>
</feature>
<name>A0A9D1J743_9BACT</name>
<dbReference type="Gene3D" id="3.40.50.300">
    <property type="entry name" value="P-loop containing nucleotide triphosphate hydrolases"/>
    <property type="match status" value="1"/>
</dbReference>
<dbReference type="HAMAP" id="MF_00321">
    <property type="entry name" value="GTPase_EngB"/>
    <property type="match status" value="1"/>
</dbReference>
<dbReference type="CDD" id="cd01876">
    <property type="entry name" value="YihA_EngB"/>
    <property type="match status" value="1"/>
</dbReference>
<keyword evidence="8 10" id="KW-0717">Septation</keyword>
<dbReference type="GO" id="GO:0005525">
    <property type="term" value="F:GTP binding"/>
    <property type="evidence" value="ECO:0007669"/>
    <property type="project" value="UniProtKB-UniRule"/>
</dbReference>
<comment type="caution">
    <text evidence="12">The sequence shown here is derived from an EMBL/GenBank/DDBJ whole genome shotgun (WGS) entry which is preliminary data.</text>
</comment>
<evidence type="ECO:0000256" key="7">
    <source>
        <dbReference type="ARBA" id="ARBA00023134"/>
    </source>
</evidence>
<dbReference type="InterPro" id="IPR019987">
    <property type="entry name" value="GTP-bd_ribosome_bio_YsxC"/>
</dbReference>
<dbReference type="PROSITE" id="PS51706">
    <property type="entry name" value="G_ENGB"/>
    <property type="match status" value="1"/>
</dbReference>
<keyword evidence="6" id="KW-0460">Magnesium</keyword>
<dbReference type="PANTHER" id="PTHR11649:SF13">
    <property type="entry name" value="ENGB-TYPE G DOMAIN-CONTAINING PROTEIN"/>
    <property type="match status" value="1"/>
</dbReference>
<evidence type="ECO:0000256" key="5">
    <source>
        <dbReference type="ARBA" id="ARBA00022741"/>
    </source>
</evidence>
<evidence type="ECO:0000259" key="11">
    <source>
        <dbReference type="PROSITE" id="PS51706"/>
    </source>
</evidence>
<dbReference type="GO" id="GO:0046872">
    <property type="term" value="F:metal ion binding"/>
    <property type="evidence" value="ECO:0007669"/>
    <property type="project" value="UniProtKB-KW"/>
</dbReference>
<sequence>MIIKTAIFQGSSTNVTQKPKLRAPEYAFIGRSNVGKSSLINMLCGRKDLAKTSSMPGKTILVNHFLINGKWYLVDLPGYGFAKASKKAQATLKAMIEDYVSHSEELARLFILLDSRHELQEIDRSFITAVAGAGIPFTVILTKCDKLSKSALDRSLDYMIRTIGAIQPDVTVIPASSEKRIGKETILDVIDADLKGAAAETTEDKR</sequence>
<keyword evidence="4" id="KW-0479">Metal-binding</keyword>
<evidence type="ECO:0000313" key="12">
    <source>
        <dbReference type="EMBL" id="HIR62769.1"/>
    </source>
</evidence>
<evidence type="ECO:0000256" key="10">
    <source>
        <dbReference type="HAMAP-Rule" id="MF_00321"/>
    </source>
</evidence>
<dbReference type="InterPro" id="IPR027417">
    <property type="entry name" value="P-loop_NTPase"/>
</dbReference>
<evidence type="ECO:0000313" key="13">
    <source>
        <dbReference type="Proteomes" id="UP000886744"/>
    </source>
</evidence>
<reference evidence="12" key="1">
    <citation type="submission" date="2020-10" db="EMBL/GenBank/DDBJ databases">
        <authorList>
            <person name="Gilroy R."/>
        </authorList>
    </citation>
    <scope>NUCLEOTIDE SEQUENCE</scope>
    <source>
        <strain evidence="12">ChiHjej13B12-12457</strain>
    </source>
</reference>
<proteinExistence type="inferred from homology"/>
<protein>
    <recommendedName>
        <fullName evidence="10">Probable GTP-binding protein EngB</fullName>
    </recommendedName>
</protein>
<dbReference type="NCBIfam" id="TIGR03598">
    <property type="entry name" value="GTPase_YsxC"/>
    <property type="match status" value="1"/>
</dbReference>
<organism evidence="12 13">
    <name type="scientific">Candidatus Coprenecus avistercoris</name>
    <dbReference type="NCBI Taxonomy" id="2840730"/>
    <lineage>
        <taxon>Bacteria</taxon>
        <taxon>Pseudomonadati</taxon>
        <taxon>Bacteroidota</taxon>
        <taxon>Bacteroidia</taxon>
        <taxon>Bacteroidales</taxon>
        <taxon>Rikenellaceae</taxon>
        <taxon>Rikenellaceae incertae sedis</taxon>
        <taxon>Candidatus Coprenecus</taxon>
    </lineage>
</organism>
<dbReference type="Pfam" id="PF01926">
    <property type="entry name" value="MMR_HSR1"/>
    <property type="match status" value="1"/>
</dbReference>
<evidence type="ECO:0000256" key="6">
    <source>
        <dbReference type="ARBA" id="ARBA00022842"/>
    </source>
</evidence>
<keyword evidence="7 10" id="KW-0342">GTP-binding</keyword>
<evidence type="ECO:0000256" key="4">
    <source>
        <dbReference type="ARBA" id="ARBA00022723"/>
    </source>
</evidence>
<dbReference type="SUPFAM" id="SSF52540">
    <property type="entry name" value="P-loop containing nucleoside triphosphate hydrolases"/>
    <property type="match status" value="1"/>
</dbReference>
<dbReference type="AlphaFoldDB" id="A0A9D1J743"/>
<comment type="similarity">
    <text evidence="2 10">Belongs to the TRAFAC class TrmE-Era-EngA-EngB-Septin-like GTPase superfamily. EngB GTPase family.</text>
</comment>
<evidence type="ECO:0000256" key="3">
    <source>
        <dbReference type="ARBA" id="ARBA00022618"/>
    </source>
</evidence>
<gene>
    <name evidence="10" type="primary">engB</name>
    <name evidence="12" type="ORF">IAC94_04515</name>
</gene>
<keyword evidence="5 10" id="KW-0547">Nucleotide-binding</keyword>
<dbReference type="InterPro" id="IPR030393">
    <property type="entry name" value="G_ENGB_dom"/>
</dbReference>
<evidence type="ECO:0000256" key="9">
    <source>
        <dbReference type="ARBA" id="ARBA00023306"/>
    </source>
</evidence>
<evidence type="ECO:0000256" key="8">
    <source>
        <dbReference type="ARBA" id="ARBA00023210"/>
    </source>
</evidence>